<organism evidence="1 2">
    <name type="scientific">Leptospira semungkisensis</name>
    <dbReference type="NCBI Taxonomy" id="2484985"/>
    <lineage>
        <taxon>Bacteria</taxon>
        <taxon>Pseudomonadati</taxon>
        <taxon>Spirochaetota</taxon>
        <taxon>Spirochaetia</taxon>
        <taxon>Leptospirales</taxon>
        <taxon>Leptospiraceae</taxon>
        <taxon>Leptospira</taxon>
    </lineage>
</organism>
<dbReference type="EMBL" id="RQEP01000005">
    <property type="protein sequence ID" value="TGK07613.1"/>
    <property type="molecule type" value="Genomic_DNA"/>
</dbReference>
<sequence length="106" mass="11677">MLQMIRILLPLLLILGLGVGCHSTTVVHKVNGTPYALASEAPSPDQKFKQGSMVFGIYPVSHTPDVVCSNSSHPEVILVSKFTDLLIHFFIGPFYTTKTVEIYCKK</sequence>
<evidence type="ECO:0000313" key="1">
    <source>
        <dbReference type="EMBL" id="TGK07613.1"/>
    </source>
</evidence>
<reference evidence="1" key="1">
    <citation type="journal article" date="2019" name="PLoS Negl. Trop. Dis.">
        <title>Revisiting the worldwide diversity of Leptospira species in the environment.</title>
        <authorList>
            <person name="Vincent A.T."/>
            <person name="Schiettekatte O."/>
            <person name="Bourhy P."/>
            <person name="Veyrier F.J."/>
            <person name="Picardeau M."/>
        </authorList>
    </citation>
    <scope>NUCLEOTIDE SEQUENCE [LARGE SCALE GENOMIC DNA]</scope>
    <source>
        <strain evidence="1">SSS9</strain>
    </source>
</reference>
<dbReference type="Proteomes" id="UP000297453">
    <property type="component" value="Unassembled WGS sequence"/>
</dbReference>
<dbReference type="RefSeq" id="WP_135585641.1">
    <property type="nucleotide sequence ID" value="NZ_RQEP01000005.1"/>
</dbReference>
<dbReference type="AlphaFoldDB" id="A0A4R9G7Y1"/>
<dbReference type="PROSITE" id="PS51257">
    <property type="entry name" value="PROKAR_LIPOPROTEIN"/>
    <property type="match status" value="1"/>
</dbReference>
<proteinExistence type="predicted"/>
<protein>
    <recommendedName>
        <fullName evidence="3">Lipoprotein</fullName>
    </recommendedName>
</protein>
<comment type="caution">
    <text evidence="1">The sequence shown here is derived from an EMBL/GenBank/DDBJ whole genome shotgun (WGS) entry which is preliminary data.</text>
</comment>
<dbReference type="OrthoDB" id="333421at2"/>
<dbReference type="NCBIfam" id="NF047524">
    <property type="entry name" value="LIC_10461_domain"/>
    <property type="match status" value="1"/>
</dbReference>
<keyword evidence="2" id="KW-1185">Reference proteome</keyword>
<gene>
    <name evidence="1" type="ORF">EHO59_05800</name>
</gene>
<name>A0A4R9G7Y1_9LEPT</name>
<evidence type="ECO:0000313" key="2">
    <source>
        <dbReference type="Proteomes" id="UP000297453"/>
    </source>
</evidence>
<evidence type="ECO:0008006" key="3">
    <source>
        <dbReference type="Google" id="ProtNLM"/>
    </source>
</evidence>
<accession>A0A4R9G7Y1</accession>